<keyword evidence="3" id="KW-1185">Reference proteome</keyword>
<dbReference type="EMBL" id="JASBAM010000006">
    <property type="protein sequence ID" value="MDT0115292.1"/>
    <property type="molecule type" value="Genomic_DNA"/>
</dbReference>
<comment type="caution">
    <text evidence="2">The sequence shown here is derived from an EMBL/GenBank/DDBJ whole genome shotgun (WGS) entry which is preliminary data.</text>
</comment>
<protein>
    <submittedName>
        <fullName evidence="2">MobP2 family relaxase</fullName>
    </submittedName>
</protein>
<accession>A0ABU2IRH1</accession>
<evidence type="ECO:0000313" key="3">
    <source>
        <dbReference type="Proteomes" id="UP001252688"/>
    </source>
</evidence>
<proteinExistence type="predicted"/>
<dbReference type="Pfam" id="PF18555">
    <property type="entry name" value="MobL"/>
    <property type="match status" value="1"/>
</dbReference>
<dbReference type="NCBIfam" id="NF041498">
    <property type="entry name" value="MobP2"/>
    <property type="match status" value="1"/>
</dbReference>
<feature type="region of interest" description="Disordered" evidence="1">
    <location>
        <begin position="394"/>
        <end position="425"/>
    </location>
</feature>
<dbReference type="RefSeq" id="WP_311179037.1">
    <property type="nucleotide sequence ID" value="NZ_JASAZZ010000006.1"/>
</dbReference>
<evidence type="ECO:0000313" key="2">
    <source>
        <dbReference type="EMBL" id="MDT0115292.1"/>
    </source>
</evidence>
<gene>
    <name evidence="2" type="primary">mobP2</name>
    <name evidence="2" type="ORF">QJV37_14240</name>
</gene>
<dbReference type="InterPro" id="IPR048101">
    <property type="entry name" value="MobP2"/>
</dbReference>
<organism evidence="2 3">
    <name type="scientific">Listeria cossartiae subsp. cayugensis</name>
    <dbReference type="NCBI Taxonomy" id="2713505"/>
    <lineage>
        <taxon>Bacteria</taxon>
        <taxon>Bacillati</taxon>
        <taxon>Bacillota</taxon>
        <taxon>Bacilli</taxon>
        <taxon>Bacillales</taxon>
        <taxon>Listeriaceae</taxon>
        <taxon>Listeria</taxon>
        <taxon>Listeria cossartiae</taxon>
    </lineage>
</organism>
<sequence length="617" mass="71977">MTVNLGVLHDAKFSYGTEIAGFIKYMDDESKTNQEVADLNFGTFLGYMDNPNKSTGLFDSTCEYISKERRKEYVQYFKLAQERDTILWQDLFSFNNEWLEEYGLMNIKTNEVDDTRLMNAVKTAMDTLVKMEGLQDYKWVASMHHNTEHRHFHVAGVELNPSRLWKWHNVYKKDFRGRYVLDEVGKKIPTGNKVFQPTGVRKKETLKKIKSVFVNQLIQSAEALKAIDHVARQEIVGSIKAAKSFQLESQQEKEMLANLYLKLPRDKRLWNMKNAKKNFFGKEVAQLVELKFKGQLKEAFSDWKEKSVAQSEAYEKAYKNVEIKDAPINDPEIKKYYQDKLDKLYYDAGNAVLTQLRNLDKERQVSGMNRKNFIASMNIHADHESILEVKEVSLEKTEKPPSQKGPPSELLKPAKYRRSNEDNVLKPYTQEEVDTALSSLVFNVVDEEDFARKNPPSQKGPTNHTPYTQESVNLALSSLVYKEAETKESTNFENLPSQKGPTSNPWHVVNVYIDDEKIRVLTNSEVDRKDVQTTYEERKDLYKKTSDKNSTYSTHEKRELEWDRNKFIEERRNAAKINATIRGIDRNMKKATNKWRDEMDYDYLEQQILQEGKYSHS</sequence>
<dbReference type="InterPro" id="IPR041073">
    <property type="entry name" value="MobL"/>
</dbReference>
<dbReference type="Proteomes" id="UP001252688">
    <property type="component" value="Unassembled WGS sequence"/>
</dbReference>
<name>A0ABU2IRH1_9LIST</name>
<evidence type="ECO:0000256" key="1">
    <source>
        <dbReference type="SAM" id="MobiDB-lite"/>
    </source>
</evidence>
<reference evidence="2 3" key="1">
    <citation type="submission" date="2023-05" db="EMBL/GenBank/DDBJ databases">
        <title>A Combination of Whole Genome Sequencing and Metagenomics Reveals Diversity of Listeria spp. in Soil Collected from the Nantahala National Forest.</title>
        <authorList>
            <person name="Wang J."/>
            <person name="Schamp C.N."/>
            <person name="Hudson L.K."/>
            <person name="Chaggar H.K."/>
            <person name="Bryan D.W."/>
            <person name="Radosevich M."/>
            <person name="Denes T.G."/>
        </authorList>
    </citation>
    <scope>NUCLEOTIDE SEQUENCE [LARGE SCALE GENOMIC DNA]</scope>
    <source>
        <strain evidence="2 3">UTK S2-0002</strain>
    </source>
</reference>